<evidence type="ECO:0000256" key="7">
    <source>
        <dbReference type="ARBA" id="ARBA00022475"/>
    </source>
</evidence>
<comment type="catalytic activity">
    <reaction evidence="23">
        <text>Preferential cleavage: (Ac)2-L-Lys-D-Ala-|-D-Ala. Also transpeptidation of peptidyl-alanyl moieties that are N-acyl substituents of D-alanine.</text>
        <dbReference type="EC" id="3.4.16.4"/>
    </reaction>
</comment>
<evidence type="ECO:0000256" key="16">
    <source>
        <dbReference type="ARBA" id="ARBA00022968"/>
    </source>
</evidence>
<keyword evidence="19 28" id="KW-0472">Membrane</keyword>
<dbReference type="SUPFAM" id="SSF53955">
    <property type="entry name" value="Lysozyme-like"/>
    <property type="match status" value="1"/>
</dbReference>
<organism evidence="32 33">
    <name type="scientific">Pelistega indica</name>
    <dbReference type="NCBI Taxonomy" id="1414851"/>
    <lineage>
        <taxon>Bacteria</taxon>
        <taxon>Pseudomonadati</taxon>
        <taxon>Pseudomonadota</taxon>
        <taxon>Betaproteobacteria</taxon>
        <taxon>Burkholderiales</taxon>
        <taxon>Alcaligenaceae</taxon>
        <taxon>Pelistega</taxon>
    </lineage>
</organism>
<sequence>MNTESTSPPKGSFVSRFILKPLVFLAGIAFAFLLLGILAVQLTWTSLPDLKAMTEYRPRLPVFIYSADKVLLAEYGDERRNVLNLREIPEVMRHALLSAEDDSFYQHGGVDWMGVGRAVLANLTTGAKTQGASTITMQLARNFYLSSEKKFTRKFYELLLTYKIEKNLTKDQILELYMNQIYLGHRSYGFAAASRTYFGKPLSEITLAEAAALASVPKSPSRTNPRSNLKATIVRQHYVLNRMLQLNYITKAQYDQAMAEKLVVRNMAQDEQQEKVALHGQYVAELARQLMHTQYGNNLYGRGLRVYTTVHSDEQKAAYDAVRRGLLNYTRKRAYTGPAAQLDLPAGLENDSLKMSEFLQSMHEKHPDSGDLLSAVVLSASPNKVVVMRNPGEPIDLTGESLNYAKRSLSSKASASRIIKRGSVVYLEKLRSGAWGIINIPIVQSALVAISPEDGAIKAMIGGFDFNLGDFNRVTQAWRQPGSTFKPFIYAAGLERGITPETQISDQPFFLSARQTGSKPWTPKNAGNSYTASQTFRQGLYKSKNMVSIRVLEAVGPDFASSFVSRLGFDMDRQPPKGAYLTMALGAGSVTPLQMATAYSIFANGGYRINPYLIDYVEDINVPNGQKPIVIMKTSPAKAGDEKNRVMDPRTAYVMNDILRGIVRSGTARAASSLGRPDVAGKTGTTNRSVDAWFVGYTPKLVAATWLGFDQPTSLGDRETGGGAALPIWLDFMRKALVNVPVVPVGKMPDGLVKSGENFYFKEFPQGKAVATIGNISAAPSSETGKAYNPYKPSSPSSDPIGNLIQSFNPTGGPPIRF</sequence>
<evidence type="ECO:0000256" key="12">
    <source>
        <dbReference type="ARBA" id="ARBA00022679"/>
    </source>
</evidence>
<dbReference type="Gene3D" id="3.40.710.10">
    <property type="entry name" value="DD-peptidase/beta-lactamase superfamily"/>
    <property type="match status" value="2"/>
</dbReference>
<evidence type="ECO:0000256" key="21">
    <source>
        <dbReference type="ARBA" id="ARBA00023268"/>
    </source>
</evidence>
<dbReference type="GO" id="GO:0008658">
    <property type="term" value="F:penicillin binding"/>
    <property type="evidence" value="ECO:0007669"/>
    <property type="project" value="InterPro"/>
</dbReference>
<keyword evidence="8" id="KW-0997">Cell inner membrane</keyword>
<accession>V8G3W6</accession>
<dbReference type="AlphaFoldDB" id="V8G3W6"/>
<evidence type="ECO:0000256" key="9">
    <source>
        <dbReference type="ARBA" id="ARBA00022645"/>
    </source>
</evidence>
<feature type="domain" description="Penicillin-binding protein transpeptidase" evidence="29">
    <location>
        <begin position="447"/>
        <end position="707"/>
    </location>
</feature>
<dbReference type="UniPathway" id="UPA00219"/>
<evidence type="ECO:0000256" key="20">
    <source>
        <dbReference type="ARBA" id="ARBA00023251"/>
    </source>
</evidence>
<dbReference type="GO" id="GO:0046677">
    <property type="term" value="P:response to antibiotic"/>
    <property type="evidence" value="ECO:0007669"/>
    <property type="project" value="UniProtKB-KW"/>
</dbReference>
<dbReference type="PANTHER" id="PTHR32282:SF27">
    <property type="entry name" value="PENICILLIN-BINDING PROTEIN 1A"/>
    <property type="match status" value="1"/>
</dbReference>
<evidence type="ECO:0000256" key="2">
    <source>
        <dbReference type="ARBA" id="ARBA00004752"/>
    </source>
</evidence>
<evidence type="ECO:0000256" key="23">
    <source>
        <dbReference type="ARBA" id="ARBA00034000"/>
    </source>
</evidence>
<comment type="similarity">
    <text evidence="3">In the C-terminal section; belongs to the transpeptidase family.</text>
</comment>
<evidence type="ECO:0000259" key="29">
    <source>
        <dbReference type="Pfam" id="PF00905"/>
    </source>
</evidence>
<keyword evidence="33" id="KW-1185">Reference proteome</keyword>
<dbReference type="InterPro" id="IPR031376">
    <property type="entry name" value="PCB_OB"/>
</dbReference>
<dbReference type="GO" id="GO:0030288">
    <property type="term" value="C:outer membrane-bounded periplasmic space"/>
    <property type="evidence" value="ECO:0007669"/>
    <property type="project" value="TreeGrafter"/>
</dbReference>
<evidence type="ECO:0000256" key="11">
    <source>
        <dbReference type="ARBA" id="ARBA00022676"/>
    </source>
</evidence>
<name>V8G3W6_9BURK</name>
<dbReference type="Proteomes" id="UP000018766">
    <property type="component" value="Unassembled WGS sequence"/>
</dbReference>
<dbReference type="PATRIC" id="fig|1414851.3.peg.1534"/>
<feature type="compositionally biased region" description="Polar residues" evidence="27">
    <location>
        <begin position="792"/>
        <end position="810"/>
    </location>
</feature>
<comment type="catalytic activity">
    <reaction evidence="25">
        <text>[GlcNAc-(1-&gt;4)-Mur2Ac(oyl-L-Ala-gamma-D-Glu-L-Lys-D-Ala-D-Ala)](n)-di-trans,octa-cis-undecaprenyl diphosphate + beta-D-GlcNAc-(1-&gt;4)-Mur2Ac(oyl-L-Ala-gamma-D-Glu-L-Lys-D-Ala-D-Ala)-di-trans,octa-cis-undecaprenyl diphosphate = [GlcNAc-(1-&gt;4)-Mur2Ac(oyl-L-Ala-gamma-D-Glu-L-Lys-D-Ala-D-Ala)](n+1)-di-trans,octa-cis-undecaprenyl diphosphate + di-trans,octa-cis-undecaprenyl diphosphate + H(+)</text>
        <dbReference type="Rhea" id="RHEA:23708"/>
        <dbReference type="Rhea" id="RHEA-COMP:9602"/>
        <dbReference type="Rhea" id="RHEA-COMP:9603"/>
        <dbReference type="ChEBI" id="CHEBI:15378"/>
        <dbReference type="ChEBI" id="CHEBI:58405"/>
        <dbReference type="ChEBI" id="CHEBI:60033"/>
        <dbReference type="ChEBI" id="CHEBI:78435"/>
        <dbReference type="EC" id="2.4.99.28"/>
    </reaction>
</comment>
<evidence type="ECO:0000256" key="1">
    <source>
        <dbReference type="ARBA" id="ARBA00004249"/>
    </source>
</evidence>
<dbReference type="GO" id="GO:0009002">
    <property type="term" value="F:serine-type D-Ala-D-Ala carboxypeptidase activity"/>
    <property type="evidence" value="ECO:0007669"/>
    <property type="project" value="UniProtKB-EC"/>
</dbReference>
<dbReference type="GO" id="GO:0008955">
    <property type="term" value="F:peptidoglycan glycosyltransferase activity"/>
    <property type="evidence" value="ECO:0007669"/>
    <property type="project" value="UniProtKB-EC"/>
</dbReference>
<dbReference type="GO" id="GO:0009252">
    <property type="term" value="P:peptidoglycan biosynthetic process"/>
    <property type="evidence" value="ECO:0007669"/>
    <property type="project" value="UniProtKB-UniPathway"/>
</dbReference>
<reference evidence="32 33" key="1">
    <citation type="submission" date="2013-11" db="EMBL/GenBank/DDBJ databases">
        <title>Genomic analysis of Pelistega sp. HM-7.</title>
        <authorList>
            <person name="Kumbhare S.V."/>
            <person name="Shetty S.A."/>
            <person name="Sharma O."/>
            <person name="Dhotre D.P."/>
        </authorList>
    </citation>
    <scope>NUCLEOTIDE SEQUENCE [LARGE SCALE GENOMIC DNA]</scope>
    <source>
        <strain evidence="32 33">HM-7</strain>
    </source>
</reference>
<feature type="region of interest" description="Disordered" evidence="27">
    <location>
        <begin position="787"/>
        <end position="818"/>
    </location>
</feature>
<dbReference type="RefSeq" id="WP_023951287.1">
    <property type="nucleotide sequence ID" value="NZ_AYSV01000087.1"/>
</dbReference>
<comment type="similarity">
    <text evidence="4">In the N-terminal section; belongs to the glycosyltransferase 51 family.</text>
</comment>
<dbReference type="InterPro" id="IPR001264">
    <property type="entry name" value="Glyco_trans_51"/>
</dbReference>
<evidence type="ECO:0000256" key="5">
    <source>
        <dbReference type="ARBA" id="ARBA00012448"/>
    </source>
</evidence>
<evidence type="ECO:0000256" key="28">
    <source>
        <dbReference type="SAM" id="Phobius"/>
    </source>
</evidence>
<dbReference type="GO" id="GO:0005886">
    <property type="term" value="C:plasma membrane"/>
    <property type="evidence" value="ECO:0007669"/>
    <property type="project" value="UniProtKB-SubCell"/>
</dbReference>
<comment type="caution">
    <text evidence="32">The sequence shown here is derived from an EMBL/GenBank/DDBJ whole genome shotgun (WGS) entry which is preliminary data.</text>
</comment>
<evidence type="ECO:0000259" key="31">
    <source>
        <dbReference type="Pfam" id="PF17092"/>
    </source>
</evidence>
<dbReference type="Gene3D" id="1.10.3810.10">
    <property type="entry name" value="Biosynthetic peptidoglycan transglycosylase-like"/>
    <property type="match status" value="1"/>
</dbReference>
<proteinExistence type="inferred from homology"/>
<gene>
    <name evidence="32" type="ORF">V757_07435</name>
</gene>
<dbReference type="EC" id="3.4.16.4" evidence="5"/>
<evidence type="ECO:0000256" key="3">
    <source>
        <dbReference type="ARBA" id="ARBA00007090"/>
    </source>
</evidence>
<evidence type="ECO:0000256" key="14">
    <source>
        <dbReference type="ARBA" id="ARBA00022801"/>
    </source>
</evidence>
<dbReference type="SUPFAM" id="SSF56601">
    <property type="entry name" value="beta-lactamase/transpeptidase-like"/>
    <property type="match status" value="1"/>
</dbReference>
<comment type="subcellular location">
    <subcellularLocation>
        <location evidence="1">Cell inner membrane</location>
        <topology evidence="1">Single-pass type II membrane protein</topology>
    </subcellularLocation>
</comment>
<dbReference type="GO" id="GO:0006508">
    <property type="term" value="P:proteolysis"/>
    <property type="evidence" value="ECO:0007669"/>
    <property type="project" value="UniProtKB-KW"/>
</dbReference>
<keyword evidence="20" id="KW-0046">Antibiotic resistance</keyword>
<evidence type="ECO:0000256" key="8">
    <source>
        <dbReference type="ARBA" id="ARBA00022519"/>
    </source>
</evidence>
<keyword evidence="12" id="KW-0808">Transferase</keyword>
<evidence type="ECO:0000256" key="15">
    <source>
        <dbReference type="ARBA" id="ARBA00022960"/>
    </source>
</evidence>
<dbReference type="OrthoDB" id="9766909at2"/>
<dbReference type="InterPro" id="IPR036950">
    <property type="entry name" value="PBP_transglycosylase"/>
</dbReference>
<dbReference type="InterPro" id="IPR023346">
    <property type="entry name" value="Lysozyme-like_dom_sf"/>
</dbReference>
<protein>
    <recommendedName>
        <fullName evidence="6">Penicillin-binding protein 1A</fullName>
        <ecNumber evidence="24">2.4.99.28</ecNumber>
        <ecNumber evidence="5">3.4.16.4</ecNumber>
    </recommendedName>
</protein>
<dbReference type="InterPro" id="IPR012338">
    <property type="entry name" value="Beta-lactam/transpept-like"/>
</dbReference>
<evidence type="ECO:0000256" key="27">
    <source>
        <dbReference type="SAM" id="MobiDB-lite"/>
    </source>
</evidence>
<keyword evidence="18 28" id="KW-1133">Transmembrane helix</keyword>
<evidence type="ECO:0000259" key="30">
    <source>
        <dbReference type="Pfam" id="PF00912"/>
    </source>
</evidence>
<evidence type="ECO:0000256" key="26">
    <source>
        <dbReference type="ARBA" id="ARBA00060592"/>
    </source>
</evidence>
<dbReference type="InterPro" id="IPR001460">
    <property type="entry name" value="PCN-bd_Tpept"/>
</dbReference>
<evidence type="ECO:0000256" key="25">
    <source>
        <dbReference type="ARBA" id="ARBA00049902"/>
    </source>
</evidence>
<evidence type="ECO:0000256" key="24">
    <source>
        <dbReference type="ARBA" id="ARBA00044770"/>
    </source>
</evidence>
<keyword evidence="9" id="KW-0121">Carboxypeptidase</keyword>
<keyword evidence="10" id="KW-0645">Protease</keyword>
<keyword evidence="17" id="KW-0573">Peptidoglycan synthesis</keyword>
<dbReference type="Pfam" id="PF17092">
    <property type="entry name" value="PCB_OB"/>
    <property type="match status" value="1"/>
</dbReference>
<dbReference type="Pfam" id="PF00905">
    <property type="entry name" value="Transpeptidase"/>
    <property type="match status" value="1"/>
</dbReference>
<comment type="pathway">
    <text evidence="2">Cell wall biogenesis; peptidoglycan biosynthesis.</text>
</comment>
<dbReference type="EC" id="2.4.99.28" evidence="24"/>
<evidence type="ECO:0000256" key="19">
    <source>
        <dbReference type="ARBA" id="ARBA00023136"/>
    </source>
</evidence>
<dbReference type="Pfam" id="PF00912">
    <property type="entry name" value="Transgly"/>
    <property type="match status" value="1"/>
</dbReference>
<keyword evidence="16" id="KW-0735">Signal-anchor</keyword>
<evidence type="ECO:0000256" key="6">
    <source>
        <dbReference type="ARBA" id="ARBA00018638"/>
    </source>
</evidence>
<evidence type="ECO:0000256" key="22">
    <source>
        <dbReference type="ARBA" id="ARBA00023316"/>
    </source>
</evidence>
<evidence type="ECO:0000256" key="4">
    <source>
        <dbReference type="ARBA" id="ARBA00007739"/>
    </source>
</evidence>
<keyword evidence="15" id="KW-0133">Cell shape</keyword>
<dbReference type="InterPro" id="IPR050396">
    <property type="entry name" value="Glycosyltr_51/Transpeptidase"/>
</dbReference>
<dbReference type="FunFam" id="1.10.3810.10:FF:000003">
    <property type="entry name" value="Penicillin-binding protein 1a"/>
    <property type="match status" value="1"/>
</dbReference>
<feature type="domain" description="Penicillin-binding protein OB-like" evidence="31">
    <location>
        <begin position="335"/>
        <end position="443"/>
    </location>
</feature>
<comment type="pathway">
    <text evidence="26">Glycan biosynthesis.</text>
</comment>
<keyword evidence="7" id="KW-1003">Cell membrane</keyword>
<evidence type="ECO:0000256" key="17">
    <source>
        <dbReference type="ARBA" id="ARBA00022984"/>
    </source>
</evidence>
<keyword evidence="13 28" id="KW-0812">Transmembrane</keyword>
<dbReference type="GO" id="GO:0008360">
    <property type="term" value="P:regulation of cell shape"/>
    <property type="evidence" value="ECO:0007669"/>
    <property type="project" value="UniProtKB-KW"/>
</dbReference>
<keyword evidence="11" id="KW-0328">Glycosyltransferase</keyword>
<evidence type="ECO:0000256" key="18">
    <source>
        <dbReference type="ARBA" id="ARBA00022989"/>
    </source>
</evidence>
<evidence type="ECO:0000313" key="33">
    <source>
        <dbReference type="Proteomes" id="UP000018766"/>
    </source>
</evidence>
<dbReference type="GO" id="GO:0071555">
    <property type="term" value="P:cell wall organization"/>
    <property type="evidence" value="ECO:0007669"/>
    <property type="project" value="UniProtKB-KW"/>
</dbReference>
<feature type="domain" description="Glycosyl transferase family 51" evidence="30">
    <location>
        <begin position="71"/>
        <end position="243"/>
    </location>
</feature>
<feature type="transmembrane region" description="Helical" evidence="28">
    <location>
        <begin position="21"/>
        <end position="44"/>
    </location>
</feature>
<evidence type="ECO:0000256" key="13">
    <source>
        <dbReference type="ARBA" id="ARBA00022692"/>
    </source>
</evidence>
<dbReference type="EMBL" id="AYSV01000087">
    <property type="protein sequence ID" value="ETD70791.1"/>
    <property type="molecule type" value="Genomic_DNA"/>
</dbReference>
<evidence type="ECO:0000313" key="32">
    <source>
        <dbReference type="EMBL" id="ETD70791.1"/>
    </source>
</evidence>
<evidence type="ECO:0000256" key="10">
    <source>
        <dbReference type="ARBA" id="ARBA00022670"/>
    </source>
</evidence>
<dbReference type="NCBIfam" id="TIGR02074">
    <property type="entry name" value="PBP_1a_fam"/>
    <property type="match status" value="1"/>
</dbReference>
<keyword evidence="21" id="KW-0511">Multifunctional enzyme</keyword>
<dbReference type="InterPro" id="IPR012340">
    <property type="entry name" value="NA-bd_OB-fold"/>
</dbReference>
<keyword evidence="22" id="KW-0961">Cell wall biogenesis/degradation</keyword>
<dbReference type="Gene3D" id="2.40.50.140">
    <property type="entry name" value="Nucleic acid-binding proteins"/>
    <property type="match status" value="1"/>
</dbReference>
<keyword evidence="14" id="KW-0378">Hydrolase</keyword>
<dbReference type="PANTHER" id="PTHR32282">
    <property type="entry name" value="BINDING PROTEIN TRANSPEPTIDASE, PUTATIVE-RELATED"/>
    <property type="match status" value="1"/>
</dbReference>